<proteinExistence type="inferred from homology"/>
<feature type="domain" description="Glabrous enhancer-binding protein-like DBD" evidence="3">
    <location>
        <begin position="37"/>
        <end position="130"/>
    </location>
</feature>
<comment type="similarity">
    <text evidence="1">Belongs to the GeBP family.</text>
</comment>
<keyword evidence="4" id="KW-1185">Reference proteome</keyword>
<feature type="region of interest" description="Disordered" evidence="2">
    <location>
        <begin position="139"/>
        <end position="168"/>
    </location>
</feature>
<feature type="region of interest" description="Disordered" evidence="2">
    <location>
        <begin position="173"/>
        <end position="192"/>
    </location>
</feature>
<feature type="region of interest" description="Disordered" evidence="2">
    <location>
        <begin position="1"/>
        <end position="29"/>
    </location>
</feature>
<organism evidence="4 5">
    <name type="scientific">Raphanus sativus</name>
    <name type="common">Radish</name>
    <name type="synonym">Raphanus raphanistrum var. sativus</name>
    <dbReference type="NCBI Taxonomy" id="3726"/>
    <lineage>
        <taxon>Eukaryota</taxon>
        <taxon>Viridiplantae</taxon>
        <taxon>Streptophyta</taxon>
        <taxon>Embryophyta</taxon>
        <taxon>Tracheophyta</taxon>
        <taxon>Spermatophyta</taxon>
        <taxon>Magnoliopsida</taxon>
        <taxon>eudicotyledons</taxon>
        <taxon>Gunneridae</taxon>
        <taxon>Pentapetalae</taxon>
        <taxon>rosids</taxon>
        <taxon>malvids</taxon>
        <taxon>Brassicales</taxon>
        <taxon>Brassicaceae</taxon>
        <taxon>Brassiceae</taxon>
        <taxon>Raphanus</taxon>
    </lineage>
</organism>
<dbReference type="Proteomes" id="UP000504610">
    <property type="component" value="Chromosome 5"/>
</dbReference>
<sequence length="335" mass="37841">MATTNRLNCSDTCLPKSPSEDVSRKKKKNKSASPLIKRIWNEDDELSILKGLVDYRVNTRHDPSFDWDGFFRFVQGSIHVKFSKEQLFSKVRKLRRKFALHMERIDRGEDPLFTRLTDSQAFGYSNMIWGVYQPEVAANDEKAQEEEAQGGGIEKSPGGETTQSCGDDEQMDNAVYVNDNGDESSKLYGGNGTENVVQIENGFRETGRVSNDEPVKDNGRVGNNEPVNENGAEEDAFDGKSLYEVGVDKTTDGKESHDDDADELRVVEDAFETTILQGLSVWQRKLQLKKLMMNLGTEKRKELSNEWKALCSEETKLKIKKLRFTAKLVEAAYDG</sequence>
<dbReference type="AlphaFoldDB" id="A0A6J0NRB2"/>
<dbReference type="Pfam" id="PF04504">
    <property type="entry name" value="GeBP-like_DBD"/>
    <property type="match status" value="1"/>
</dbReference>
<dbReference type="PANTHER" id="PTHR31662">
    <property type="entry name" value="BNAANNG10740D PROTEIN-RELATED"/>
    <property type="match status" value="1"/>
</dbReference>
<evidence type="ECO:0000259" key="3">
    <source>
        <dbReference type="Pfam" id="PF04504"/>
    </source>
</evidence>
<dbReference type="InterPro" id="IPR007592">
    <property type="entry name" value="GEBP"/>
</dbReference>
<dbReference type="GO" id="GO:0006355">
    <property type="term" value="P:regulation of DNA-templated transcription"/>
    <property type="evidence" value="ECO:0007669"/>
    <property type="project" value="InterPro"/>
</dbReference>
<dbReference type="InterPro" id="IPR053932">
    <property type="entry name" value="GeBP-like_DBD"/>
</dbReference>
<evidence type="ECO:0000256" key="2">
    <source>
        <dbReference type="SAM" id="MobiDB-lite"/>
    </source>
</evidence>
<dbReference type="KEGG" id="rsz:108857240"/>
<feature type="compositionally biased region" description="Basic and acidic residues" evidence="2">
    <location>
        <begin position="206"/>
        <end position="219"/>
    </location>
</feature>
<dbReference type="PANTHER" id="PTHR31662:SF99">
    <property type="entry name" value="GENOME ASSEMBLY, CHROMOSOME: A05"/>
    <property type="match status" value="1"/>
</dbReference>
<reference evidence="4" key="1">
    <citation type="journal article" date="2019" name="Database">
        <title>The radish genome database (RadishGD): an integrated information resource for radish genomics.</title>
        <authorList>
            <person name="Yu H.J."/>
            <person name="Baek S."/>
            <person name="Lee Y.J."/>
            <person name="Cho A."/>
            <person name="Mun J.H."/>
        </authorList>
    </citation>
    <scope>NUCLEOTIDE SEQUENCE [LARGE SCALE GENOMIC DNA]</scope>
    <source>
        <strain evidence="4">cv. WK10039</strain>
    </source>
</reference>
<accession>A0A6J0NRB2</accession>
<reference evidence="5" key="2">
    <citation type="submission" date="2025-08" db="UniProtKB">
        <authorList>
            <consortium name="RefSeq"/>
        </authorList>
    </citation>
    <scope>IDENTIFICATION</scope>
    <source>
        <tissue evidence="5">Leaf</tissue>
    </source>
</reference>
<dbReference type="GeneID" id="108857240"/>
<feature type="compositionally biased region" description="Polar residues" evidence="2">
    <location>
        <begin position="1"/>
        <end position="11"/>
    </location>
</feature>
<dbReference type="GO" id="GO:0005634">
    <property type="term" value="C:nucleus"/>
    <property type="evidence" value="ECO:0007669"/>
    <property type="project" value="TreeGrafter"/>
</dbReference>
<gene>
    <name evidence="5" type="primary">LOC108857240</name>
</gene>
<protein>
    <submittedName>
        <fullName evidence="5">GLABROUS1 enhancer-binding protein-like 1</fullName>
    </submittedName>
</protein>
<evidence type="ECO:0000313" key="5">
    <source>
        <dbReference type="RefSeq" id="XP_018486701.2"/>
    </source>
</evidence>
<dbReference type="RefSeq" id="XP_018486701.2">
    <property type="nucleotide sequence ID" value="XM_018631199.2"/>
</dbReference>
<name>A0A6J0NRB2_RAPSA</name>
<dbReference type="OrthoDB" id="661680at2759"/>
<feature type="region of interest" description="Disordered" evidence="2">
    <location>
        <begin position="206"/>
        <end position="240"/>
    </location>
</feature>
<evidence type="ECO:0000256" key="1">
    <source>
        <dbReference type="ARBA" id="ARBA00010820"/>
    </source>
</evidence>
<evidence type="ECO:0000313" key="4">
    <source>
        <dbReference type="Proteomes" id="UP000504610"/>
    </source>
</evidence>